<dbReference type="PROSITE" id="PS51675">
    <property type="entry name" value="SAM_MT_TRM10"/>
    <property type="match status" value="1"/>
</dbReference>
<evidence type="ECO:0000256" key="3">
    <source>
        <dbReference type="ARBA" id="ARBA00012797"/>
    </source>
</evidence>
<dbReference type="InterPro" id="IPR028564">
    <property type="entry name" value="MT_TRM10-typ"/>
</dbReference>
<evidence type="ECO:0000256" key="8">
    <source>
        <dbReference type="ARBA" id="ARBA00022694"/>
    </source>
</evidence>
<evidence type="ECO:0000256" key="6">
    <source>
        <dbReference type="ARBA" id="ARBA00022679"/>
    </source>
</evidence>
<keyword evidence="7" id="KW-0949">S-adenosyl-L-methionine</keyword>
<dbReference type="GO" id="GO:0097745">
    <property type="term" value="P:mitochondrial tRNA 5'-end processing"/>
    <property type="evidence" value="ECO:0007669"/>
    <property type="project" value="TreeGrafter"/>
</dbReference>
<evidence type="ECO:0000259" key="21">
    <source>
        <dbReference type="PROSITE" id="PS51675"/>
    </source>
</evidence>
<keyword evidence="9" id="KW-0809">Transit peptide</keyword>
<evidence type="ECO:0000256" key="19">
    <source>
        <dbReference type="ARBA" id="ARBA00048481"/>
    </source>
</evidence>
<evidence type="ECO:0000256" key="4">
    <source>
        <dbReference type="ARBA" id="ARBA00014681"/>
    </source>
</evidence>
<proteinExistence type="predicted"/>
<dbReference type="EMBL" id="JAFJMO010000015">
    <property type="protein sequence ID" value="KAJ8255683.1"/>
    <property type="molecule type" value="Genomic_DNA"/>
</dbReference>
<dbReference type="FunFam" id="3.40.1280.30:FF:000003">
    <property type="entry name" value="tRNA methyltransferase 10C, mitochondrial RNase P subunit"/>
    <property type="match status" value="1"/>
</dbReference>
<dbReference type="InterPro" id="IPR038459">
    <property type="entry name" value="MT_TRM10-typ_sf"/>
</dbReference>
<reference evidence="22" key="1">
    <citation type="journal article" date="2023" name="Science">
        <title>Genome structures resolve the early diversification of teleost fishes.</title>
        <authorList>
            <person name="Parey E."/>
            <person name="Louis A."/>
            <person name="Montfort J."/>
            <person name="Bouchez O."/>
            <person name="Roques C."/>
            <person name="Iampietro C."/>
            <person name="Lluch J."/>
            <person name="Castinel A."/>
            <person name="Donnadieu C."/>
            <person name="Desvignes T."/>
            <person name="Floi Bucao C."/>
            <person name="Jouanno E."/>
            <person name="Wen M."/>
            <person name="Mejri S."/>
            <person name="Dirks R."/>
            <person name="Jansen H."/>
            <person name="Henkel C."/>
            <person name="Chen W.J."/>
            <person name="Zahm M."/>
            <person name="Cabau C."/>
            <person name="Klopp C."/>
            <person name="Thompson A.W."/>
            <person name="Robinson-Rechavi M."/>
            <person name="Braasch I."/>
            <person name="Lecointre G."/>
            <person name="Bobe J."/>
            <person name="Postlethwait J.H."/>
            <person name="Berthelot C."/>
            <person name="Roest Crollius H."/>
            <person name="Guiguen Y."/>
        </authorList>
    </citation>
    <scope>NUCLEOTIDE SEQUENCE</scope>
    <source>
        <strain evidence="22">Concon-B</strain>
    </source>
</reference>
<evidence type="ECO:0000256" key="12">
    <source>
        <dbReference type="ARBA" id="ARBA00029727"/>
    </source>
</evidence>
<keyword evidence="6" id="KW-0808">Transferase</keyword>
<dbReference type="PANTHER" id="PTHR13563">
    <property type="entry name" value="TRNA (GUANINE-9-) METHYLTRANSFERASE"/>
    <property type="match status" value="1"/>
</dbReference>
<evidence type="ECO:0000256" key="18">
    <source>
        <dbReference type="ARBA" id="ARBA00048434"/>
    </source>
</evidence>
<evidence type="ECO:0000256" key="1">
    <source>
        <dbReference type="ARBA" id="ARBA00004173"/>
    </source>
</evidence>
<dbReference type="Gene3D" id="3.40.1280.30">
    <property type="match status" value="1"/>
</dbReference>
<dbReference type="EC" id="2.1.1.218" evidence="2"/>
<evidence type="ECO:0000256" key="2">
    <source>
        <dbReference type="ARBA" id="ARBA00012794"/>
    </source>
</evidence>
<dbReference type="Proteomes" id="UP001152803">
    <property type="component" value="Unassembled WGS sequence"/>
</dbReference>
<dbReference type="InterPro" id="IPR007356">
    <property type="entry name" value="tRNA_m1G_MeTrfase_euk"/>
</dbReference>
<evidence type="ECO:0000256" key="9">
    <source>
        <dbReference type="ARBA" id="ARBA00022946"/>
    </source>
</evidence>
<keyword evidence="11" id="KW-0496">Mitochondrion</keyword>
<evidence type="ECO:0000256" key="5">
    <source>
        <dbReference type="ARBA" id="ARBA00022603"/>
    </source>
</evidence>
<comment type="caution">
    <text evidence="22">The sequence shown here is derived from an EMBL/GenBank/DDBJ whole genome shotgun (WGS) entry which is preliminary data.</text>
</comment>
<evidence type="ECO:0000256" key="11">
    <source>
        <dbReference type="ARBA" id="ARBA00023128"/>
    </source>
</evidence>
<keyword evidence="10" id="KW-0175">Coiled coil</keyword>
<evidence type="ECO:0000256" key="14">
    <source>
        <dbReference type="ARBA" id="ARBA00030623"/>
    </source>
</evidence>
<dbReference type="GO" id="GO:0160106">
    <property type="term" value="F:tRNA (adenine(9)-N1)-methyltransferase activity"/>
    <property type="evidence" value="ECO:0007669"/>
    <property type="project" value="UniProtKB-EC"/>
</dbReference>
<comment type="catalytic activity">
    <reaction evidence="18">
        <text>guanosine(9) in tRNA + S-adenosyl-L-methionine = N(1)-methylguanosine(9) in tRNA + S-adenosyl-L-homocysteine + H(+)</text>
        <dbReference type="Rhea" id="RHEA:43156"/>
        <dbReference type="Rhea" id="RHEA-COMP:10367"/>
        <dbReference type="Rhea" id="RHEA-COMP:10368"/>
        <dbReference type="ChEBI" id="CHEBI:15378"/>
        <dbReference type="ChEBI" id="CHEBI:57856"/>
        <dbReference type="ChEBI" id="CHEBI:59789"/>
        <dbReference type="ChEBI" id="CHEBI:73542"/>
        <dbReference type="ChEBI" id="CHEBI:74269"/>
        <dbReference type="EC" id="2.1.1.221"/>
    </reaction>
</comment>
<evidence type="ECO:0000256" key="16">
    <source>
        <dbReference type="ARBA" id="ARBA00033019"/>
    </source>
</evidence>
<dbReference type="CDD" id="cd18102">
    <property type="entry name" value="Trm10_MRRP1"/>
    <property type="match status" value="1"/>
</dbReference>
<feature type="region of interest" description="Disordered" evidence="20">
    <location>
        <begin position="136"/>
        <end position="159"/>
    </location>
</feature>
<evidence type="ECO:0000256" key="13">
    <source>
        <dbReference type="ARBA" id="ARBA00029803"/>
    </source>
</evidence>
<evidence type="ECO:0000313" key="22">
    <source>
        <dbReference type="EMBL" id="KAJ8255683.1"/>
    </source>
</evidence>
<dbReference type="GO" id="GO:0005739">
    <property type="term" value="C:mitochondrion"/>
    <property type="evidence" value="ECO:0007669"/>
    <property type="project" value="UniProtKB-SubCell"/>
</dbReference>
<accession>A0A9Q1D1X0</accession>
<gene>
    <name evidence="22" type="ORF">COCON_G00195470</name>
</gene>
<dbReference type="OrthoDB" id="9976048at2759"/>
<protein>
    <recommendedName>
        <fullName evidence="4">tRNA methyltransferase 10 homolog C</fullName>
        <ecNumber evidence="2">2.1.1.218</ecNumber>
        <ecNumber evidence="3">2.1.1.221</ecNumber>
    </recommendedName>
    <alternativeName>
        <fullName evidence="14">Mitochondrial ribonuclease P protein 1</fullName>
    </alternativeName>
    <alternativeName>
        <fullName evidence="13">RNA (guanine-9-)-methyltransferase domain-containing protein 1</fullName>
    </alternativeName>
    <alternativeName>
        <fullName evidence="15">mRNA methyladenosine-N(1)-methyltransferase</fullName>
    </alternativeName>
    <alternativeName>
        <fullName evidence="16">tRNA (adenine(9)-N(1))-methyltransferase</fullName>
    </alternativeName>
    <alternativeName>
        <fullName evidence="12">tRNA (guanine(9)-N(1))-methyltransferase</fullName>
    </alternativeName>
</protein>
<keyword evidence="8" id="KW-0819">tRNA processing</keyword>
<feature type="domain" description="SAM-dependent MTase TRM10-type" evidence="21">
    <location>
        <begin position="177"/>
        <end position="369"/>
    </location>
</feature>
<dbReference type="AlphaFoldDB" id="A0A9Q1D1X0"/>
<dbReference type="EC" id="2.1.1.221" evidence="3"/>
<evidence type="ECO:0000256" key="7">
    <source>
        <dbReference type="ARBA" id="ARBA00022691"/>
    </source>
</evidence>
<dbReference type="InterPro" id="IPR025812">
    <property type="entry name" value="Trm10_C_MTase_dom"/>
</dbReference>
<keyword evidence="23" id="KW-1185">Reference proteome</keyword>
<dbReference type="GO" id="GO:0000049">
    <property type="term" value="F:tRNA binding"/>
    <property type="evidence" value="ECO:0007669"/>
    <property type="project" value="TreeGrafter"/>
</dbReference>
<comment type="catalytic activity">
    <reaction evidence="17">
        <text>adenosine(9) in tRNA + S-adenosyl-L-methionine = N(1)-methyladenosine(9) in tRNA + S-adenosyl-L-homocysteine + H(+)</text>
        <dbReference type="Rhea" id="RHEA:43148"/>
        <dbReference type="Rhea" id="RHEA-COMP:10363"/>
        <dbReference type="Rhea" id="RHEA-COMP:10364"/>
        <dbReference type="ChEBI" id="CHEBI:15378"/>
        <dbReference type="ChEBI" id="CHEBI:57856"/>
        <dbReference type="ChEBI" id="CHEBI:59789"/>
        <dbReference type="ChEBI" id="CHEBI:74411"/>
        <dbReference type="ChEBI" id="CHEBI:74491"/>
        <dbReference type="EC" id="2.1.1.218"/>
    </reaction>
</comment>
<dbReference type="GO" id="GO:0070131">
    <property type="term" value="P:positive regulation of mitochondrial translation"/>
    <property type="evidence" value="ECO:0007669"/>
    <property type="project" value="TreeGrafter"/>
</dbReference>
<evidence type="ECO:0000313" key="23">
    <source>
        <dbReference type="Proteomes" id="UP001152803"/>
    </source>
</evidence>
<feature type="compositionally biased region" description="Basic and acidic residues" evidence="20">
    <location>
        <begin position="136"/>
        <end position="146"/>
    </location>
</feature>
<evidence type="ECO:0000256" key="20">
    <source>
        <dbReference type="SAM" id="MobiDB-lite"/>
    </source>
</evidence>
<dbReference type="PANTHER" id="PTHR13563:SF5">
    <property type="entry name" value="TRNA METHYLTRANSFERASE 10 HOMOLOG C"/>
    <property type="match status" value="1"/>
</dbReference>
<evidence type="ECO:0000256" key="10">
    <source>
        <dbReference type="ARBA" id="ARBA00023054"/>
    </source>
</evidence>
<evidence type="ECO:0000256" key="15">
    <source>
        <dbReference type="ARBA" id="ARBA00031759"/>
    </source>
</evidence>
<sequence>MNAVVANIVSNDETTQSIVGKTTVAELQLQYSSPSGKTLQVADTNLRFPTLSNPNIMHYEEKGKEEEALGESGEEAECSPLAATREMVEMMRQAGRNVPEHLSDNDLLSLQEHTTKTARKKFLKFLALKESYKKARKQEKEKRKSESQPQEEEEEEARVSLNSYLITKRGRYLNSGCKWRAAQAMLFGQSLVFDMSYEAVMNQRELSNTISQLQECLTWNKRSLEPFHIHFCNLQPNSGYKRELTSRYGDSWDNLLITATEQRHVDMFPHKQLVYLTADSPNVLRSFDHNKVYIVGALVDKADQSSVSLTNAKRLKLDTARFPLDHFLQWDSGAKNLTLDQVMRILLTLRDTGKWEQALEFVPKRKHSGFYPKNLVEGPVKMFTDVARMKFKKRAKKFTFSETGSVRDAGHKPLTQPGVRNVFKPKQFMEPDGKAKGRKNWGG</sequence>
<evidence type="ECO:0000256" key="17">
    <source>
        <dbReference type="ARBA" id="ARBA00048278"/>
    </source>
</evidence>
<organism evidence="22 23">
    <name type="scientific">Conger conger</name>
    <name type="common">Conger eel</name>
    <name type="synonym">Muraena conger</name>
    <dbReference type="NCBI Taxonomy" id="82655"/>
    <lineage>
        <taxon>Eukaryota</taxon>
        <taxon>Metazoa</taxon>
        <taxon>Chordata</taxon>
        <taxon>Craniata</taxon>
        <taxon>Vertebrata</taxon>
        <taxon>Euteleostomi</taxon>
        <taxon>Actinopterygii</taxon>
        <taxon>Neopterygii</taxon>
        <taxon>Teleostei</taxon>
        <taxon>Anguilliformes</taxon>
        <taxon>Congridae</taxon>
        <taxon>Conger</taxon>
    </lineage>
</organism>
<keyword evidence="5" id="KW-0489">Methyltransferase</keyword>
<name>A0A9Q1D1X0_CONCO</name>
<dbReference type="GO" id="GO:0005654">
    <property type="term" value="C:nucleoplasm"/>
    <property type="evidence" value="ECO:0007669"/>
    <property type="project" value="TreeGrafter"/>
</dbReference>
<comment type="catalytic activity">
    <reaction evidence="19">
        <text>an adenosine in mRNA + S-adenosyl-L-methionine = an N(1)-methyladenosine in mRNA + S-adenosyl-L-homocysteine + H(+)</text>
        <dbReference type="Rhea" id="RHEA:55392"/>
        <dbReference type="Rhea" id="RHEA-COMP:12414"/>
        <dbReference type="Rhea" id="RHEA-COMP:12415"/>
        <dbReference type="ChEBI" id="CHEBI:15378"/>
        <dbReference type="ChEBI" id="CHEBI:57856"/>
        <dbReference type="ChEBI" id="CHEBI:59789"/>
        <dbReference type="ChEBI" id="CHEBI:74411"/>
        <dbReference type="ChEBI" id="CHEBI:74491"/>
    </reaction>
</comment>
<dbReference type="GO" id="GO:0052905">
    <property type="term" value="F:tRNA (guanosine(9)-N1)-methyltransferase activity"/>
    <property type="evidence" value="ECO:0007669"/>
    <property type="project" value="UniProtKB-EC"/>
</dbReference>
<dbReference type="GO" id="GO:0032259">
    <property type="term" value="P:methylation"/>
    <property type="evidence" value="ECO:0007669"/>
    <property type="project" value="UniProtKB-KW"/>
</dbReference>
<comment type="subcellular location">
    <subcellularLocation>
        <location evidence="1">Mitochondrion</location>
    </subcellularLocation>
</comment>